<keyword evidence="5" id="KW-0479">Metal-binding</keyword>
<feature type="compositionally biased region" description="Low complexity" evidence="6">
    <location>
        <begin position="303"/>
        <end position="319"/>
    </location>
</feature>
<feature type="transmembrane region" description="Helical" evidence="7">
    <location>
        <begin position="1026"/>
        <end position="1048"/>
    </location>
</feature>
<sequence length="1076" mass="114280">MRVPYDDDAEVDQLDDDDVAESTPPSARHPSLQGNAGGLAASSGISKRYRSAPAKTFTCTGYGQCRMVFSRSEHLARHIRKHTGERPFRCHCGKQFSRLDNLRQHAQSVHADVPERNNQLIKELQNLHARIGANLANGGGAESETNSTHIAAAPSRRASLKRPSTGMKERQVVKQERESPPAAPGFAFGFPSTSTHPSVAAAARPRPITSAGYEGAIPMDVDSAESKDADSDEEDESTPRPKHRLRPSPGASARAHPYQRPPEAARPSTSAGYEYGYEERPTTSHGYGRNGSLRGPSAPTRRSPLSDAPSPPSFAFGAATRPFTSPTNSFDGSSPFAMPMPSDAVRPGTSGGRPGTSSGRPGTSNGAGSSSRPTTSGGPRLPPLSAMVSPAALGFRPSSSSGQYRNPTNVDSPLSPQFGKMLPPALQRPSTSEAQHGQGEEDWDSSIWRRRGASFGRPGTAPGKFAVAAAAAGWDGWSGETLPPIQATPPAADDSPFSFSVPDSQPAHGPVIPQAPSSSHYSTPSRFAFGLGDAGAGASPPGNSRKRSYGGPDGPLSAYEYGSESRPPSRRLSVMDLVNDDQRERPSTQGYGYKRQQQGQWQHEEQRPTTTSGLIMRASAMVLHDLDDSPSSERQPRVGSPPSGAAAAAGSPEQQDDEGTPIARLRGQPARSAPVSPGNVLPPMRTPSPVGAARSSGLPGIASLGAWTGVAQSVYSLHRDRVVMCFVAMLFVVLGEQVEKHVTLYVSKTTFFRSPMFARLSLAFVVVSIAALFCVQSAEAAKGPRITHKVYFDMKHGDEDMGRIVMGLYGGTVPKTVENFRALATGVRKDGTEVGYGYKGSKFHRVIKDFMIQGGDFTRGDGTGGKSIYGEKFADENFKLRHTGAGTLSMANAGKDTNGSQFFICTVVTSWLDGKHVVFGKVLEGMEIVHAIENVPKGSGDRPKVDVIIADSGELPLDEEEPAAATDEKEQDDALATTAANGDAANGNAAATSSTAASPVYTGPSSTTEEDEDDLEGLPEDESSSYFGYFVAVVFFVGAGGALFIWLGGLRYLRRMVRADAGYRKVEDEDPEKRLA</sequence>
<evidence type="ECO:0000313" key="10">
    <source>
        <dbReference type="EMBL" id="GAT42527.1"/>
    </source>
</evidence>
<feature type="region of interest" description="Disordered" evidence="6">
    <location>
        <begin position="952"/>
        <end position="1020"/>
    </location>
</feature>
<keyword evidence="4 10" id="KW-0413">Isomerase</keyword>
<keyword evidence="7" id="KW-0812">Transmembrane</keyword>
<dbReference type="EC" id="5.2.1.8" evidence="2"/>
<feature type="compositionally biased region" description="Low complexity" evidence="6">
    <location>
        <begin position="355"/>
        <end position="379"/>
    </location>
</feature>
<dbReference type="InterPro" id="IPR002130">
    <property type="entry name" value="Cyclophilin-type_PPIase_dom"/>
</dbReference>
<evidence type="ECO:0000259" key="9">
    <source>
        <dbReference type="PROSITE" id="PS50157"/>
    </source>
</evidence>
<dbReference type="PROSITE" id="PS50157">
    <property type="entry name" value="ZINC_FINGER_C2H2_2"/>
    <property type="match status" value="2"/>
</dbReference>
<keyword evidence="11" id="KW-1185">Reference proteome</keyword>
<dbReference type="Pfam" id="PF00096">
    <property type="entry name" value="zf-C2H2"/>
    <property type="match status" value="1"/>
</dbReference>
<keyword evidence="7" id="KW-1133">Transmembrane helix</keyword>
<dbReference type="SUPFAM" id="SSF57667">
    <property type="entry name" value="beta-beta-alpha zinc fingers"/>
    <property type="match status" value="1"/>
</dbReference>
<evidence type="ECO:0000256" key="6">
    <source>
        <dbReference type="SAM" id="MobiDB-lite"/>
    </source>
</evidence>
<reference evidence="10" key="1">
    <citation type="submission" date="2014-09" db="EMBL/GenBank/DDBJ databases">
        <title>Genome sequence of the luminous mushroom Mycena chlorophos for searching fungal bioluminescence genes.</title>
        <authorList>
            <person name="Tanaka Y."/>
            <person name="Kasuga D."/>
            <person name="Oba Y."/>
            <person name="Hase S."/>
            <person name="Sato K."/>
            <person name="Oba Y."/>
            <person name="Sakakibara Y."/>
        </authorList>
    </citation>
    <scope>NUCLEOTIDE SEQUENCE</scope>
</reference>
<accession>A0ABQ0KUJ0</accession>
<evidence type="ECO:0000256" key="7">
    <source>
        <dbReference type="SAM" id="Phobius"/>
    </source>
</evidence>
<feature type="region of interest" description="Disordered" evidence="6">
    <location>
        <begin position="1"/>
        <end position="40"/>
    </location>
</feature>
<feature type="region of interest" description="Disordered" evidence="6">
    <location>
        <begin position="626"/>
        <end position="693"/>
    </location>
</feature>
<keyword evidence="3" id="KW-0697">Rotamase</keyword>
<feature type="compositionally biased region" description="Low complexity" evidence="6">
    <location>
        <begin position="589"/>
        <end position="601"/>
    </location>
</feature>
<feature type="domain" description="C2H2-type" evidence="9">
    <location>
        <begin position="57"/>
        <end position="87"/>
    </location>
</feature>
<dbReference type="SMART" id="SM00355">
    <property type="entry name" value="ZnF_C2H2"/>
    <property type="match status" value="2"/>
</dbReference>
<feature type="compositionally biased region" description="Polar residues" evidence="6">
    <location>
        <begin position="515"/>
        <end position="525"/>
    </location>
</feature>
<feature type="compositionally biased region" description="Acidic residues" evidence="6">
    <location>
        <begin position="1008"/>
        <end position="1020"/>
    </location>
</feature>
<feature type="compositionally biased region" description="Polar residues" evidence="6">
    <location>
        <begin position="322"/>
        <end position="332"/>
    </location>
</feature>
<feature type="compositionally biased region" description="Polar residues" evidence="6">
    <location>
        <begin position="397"/>
        <end position="415"/>
    </location>
</feature>
<dbReference type="InterPro" id="IPR036236">
    <property type="entry name" value="Znf_C2H2_sf"/>
</dbReference>
<feature type="compositionally biased region" description="Low complexity" evidence="6">
    <location>
        <begin position="974"/>
        <end position="1007"/>
    </location>
</feature>
<feature type="region of interest" description="Disordered" evidence="6">
    <location>
        <begin position="476"/>
        <end position="610"/>
    </location>
</feature>
<gene>
    <name evidence="10" type="ORF">MCHLO_00240</name>
</gene>
<feature type="domain" description="C2H2-type" evidence="9">
    <location>
        <begin position="88"/>
        <end position="115"/>
    </location>
</feature>
<dbReference type="Gene3D" id="3.30.160.60">
    <property type="entry name" value="Classic Zinc Finger"/>
    <property type="match status" value="2"/>
</dbReference>
<evidence type="ECO:0000259" key="8">
    <source>
        <dbReference type="PROSITE" id="PS50072"/>
    </source>
</evidence>
<feature type="domain" description="PPIase cyclophilin-type" evidence="8">
    <location>
        <begin position="791"/>
        <end position="954"/>
    </location>
</feature>
<feature type="compositionally biased region" description="Basic and acidic residues" evidence="6">
    <location>
        <begin position="167"/>
        <end position="179"/>
    </location>
</feature>
<feature type="region of interest" description="Disordered" evidence="6">
    <location>
        <begin position="138"/>
        <end position="462"/>
    </location>
</feature>
<dbReference type="InterPro" id="IPR013087">
    <property type="entry name" value="Znf_C2H2_type"/>
</dbReference>
<dbReference type="Pfam" id="PF00160">
    <property type="entry name" value="Pro_isomerase"/>
    <property type="match status" value="1"/>
</dbReference>
<feature type="compositionally biased region" description="Low complexity" evidence="6">
    <location>
        <begin position="640"/>
        <end position="652"/>
    </location>
</feature>
<dbReference type="GO" id="GO:0016853">
    <property type="term" value="F:isomerase activity"/>
    <property type="evidence" value="ECO:0007669"/>
    <property type="project" value="UniProtKB-KW"/>
</dbReference>
<keyword evidence="5" id="KW-0863">Zinc-finger</keyword>
<organism evidence="10 11">
    <name type="scientific">Mycena chlorophos</name>
    <name type="common">Agaric fungus</name>
    <name type="synonym">Agaricus chlorophos</name>
    <dbReference type="NCBI Taxonomy" id="658473"/>
    <lineage>
        <taxon>Eukaryota</taxon>
        <taxon>Fungi</taxon>
        <taxon>Dikarya</taxon>
        <taxon>Basidiomycota</taxon>
        <taxon>Agaricomycotina</taxon>
        <taxon>Agaricomycetes</taxon>
        <taxon>Agaricomycetidae</taxon>
        <taxon>Agaricales</taxon>
        <taxon>Marasmiineae</taxon>
        <taxon>Mycenaceae</taxon>
        <taxon>Mycena</taxon>
    </lineage>
</organism>
<dbReference type="Proteomes" id="UP000815677">
    <property type="component" value="Unassembled WGS sequence"/>
</dbReference>
<dbReference type="SUPFAM" id="SSF50891">
    <property type="entry name" value="Cyclophilin-like"/>
    <property type="match status" value="1"/>
</dbReference>
<dbReference type="PANTHER" id="PTHR11071:SF561">
    <property type="entry name" value="PEPTIDYL-PROLYL CIS-TRANS ISOMERASE D-RELATED"/>
    <property type="match status" value="1"/>
</dbReference>
<dbReference type="InterPro" id="IPR029000">
    <property type="entry name" value="Cyclophilin-like_dom_sf"/>
</dbReference>
<evidence type="ECO:0000313" key="11">
    <source>
        <dbReference type="Proteomes" id="UP000815677"/>
    </source>
</evidence>
<dbReference type="PROSITE" id="PS00170">
    <property type="entry name" value="CSA_PPIASE_1"/>
    <property type="match status" value="1"/>
</dbReference>
<dbReference type="PROSITE" id="PS50072">
    <property type="entry name" value="CSA_PPIASE_2"/>
    <property type="match status" value="1"/>
</dbReference>
<dbReference type="PANTHER" id="PTHR11071">
    <property type="entry name" value="PEPTIDYL-PROLYL CIS-TRANS ISOMERASE"/>
    <property type="match status" value="1"/>
</dbReference>
<dbReference type="Gene3D" id="2.40.100.10">
    <property type="entry name" value="Cyclophilin-like"/>
    <property type="match status" value="1"/>
</dbReference>
<keyword evidence="5" id="KW-0862">Zinc</keyword>
<evidence type="ECO:0000256" key="4">
    <source>
        <dbReference type="ARBA" id="ARBA00023235"/>
    </source>
</evidence>
<evidence type="ECO:0000256" key="1">
    <source>
        <dbReference type="ARBA" id="ARBA00000971"/>
    </source>
</evidence>
<evidence type="ECO:0000256" key="3">
    <source>
        <dbReference type="ARBA" id="ARBA00023110"/>
    </source>
</evidence>
<dbReference type="EMBL" id="DF838044">
    <property type="protein sequence ID" value="GAT42527.1"/>
    <property type="molecule type" value="Genomic_DNA"/>
</dbReference>
<name>A0ABQ0KUJ0_MYCCL</name>
<proteinExistence type="predicted"/>
<protein>
    <recommendedName>
        <fullName evidence="2">peptidylprolyl isomerase</fullName>
        <ecNumber evidence="2">5.2.1.8</ecNumber>
    </recommendedName>
</protein>
<evidence type="ECO:0000256" key="2">
    <source>
        <dbReference type="ARBA" id="ARBA00013194"/>
    </source>
</evidence>
<comment type="catalytic activity">
    <reaction evidence="1">
        <text>[protein]-peptidylproline (omega=180) = [protein]-peptidylproline (omega=0)</text>
        <dbReference type="Rhea" id="RHEA:16237"/>
        <dbReference type="Rhea" id="RHEA-COMP:10747"/>
        <dbReference type="Rhea" id="RHEA-COMP:10748"/>
        <dbReference type="ChEBI" id="CHEBI:83833"/>
        <dbReference type="ChEBI" id="CHEBI:83834"/>
        <dbReference type="EC" id="5.2.1.8"/>
    </reaction>
</comment>
<dbReference type="PRINTS" id="PR00153">
    <property type="entry name" value="CSAPPISMRASE"/>
</dbReference>
<keyword evidence="7" id="KW-0472">Membrane</keyword>
<dbReference type="CDD" id="cd01926">
    <property type="entry name" value="cyclophilin_ABH_like"/>
    <property type="match status" value="1"/>
</dbReference>
<feature type="compositionally biased region" description="Acidic residues" evidence="6">
    <location>
        <begin position="1"/>
        <end position="20"/>
    </location>
</feature>
<evidence type="ECO:0000256" key="5">
    <source>
        <dbReference type="PROSITE-ProRule" id="PRU00042"/>
    </source>
</evidence>
<feature type="compositionally biased region" description="Low complexity" evidence="6">
    <location>
        <begin position="493"/>
        <end position="504"/>
    </location>
</feature>
<dbReference type="InterPro" id="IPR020892">
    <property type="entry name" value="Cyclophilin-type_PPIase_CS"/>
</dbReference>